<sequence length="340" mass="38691">MNSNLSISFTSYNTKMAKAGLQFFRYIVACLIAVFGYILILNQYFGENKDWSVYSRYYDYFISGWGGLLTQVEPVFHFIFSITSSLHIDLLNVLGGIALVSLLIKFFVITKISRSIIPVILYSAAMYPLHEYTQIRVALAIALCYLYLILCTKYKKTSFVLLCIIPFTHTSCLLFVLCCVASKKLYKLTFAKSFLLSLFALILISISIQFVAIVLGSSNLVNYLSGDIIDKKPAVLSITNIIFFLYSVSFILTGVQYKDRGIYIASLLSIIAVPLAIIFYAYPVLADRFKELFFAFGVITFAYLLRFFKFTPKYLFAFLLYLLFCASSVFVYLNNGLLFR</sequence>
<dbReference type="Pfam" id="PF14897">
    <property type="entry name" value="EpsG"/>
    <property type="match status" value="1"/>
</dbReference>
<name>A0A0A8JBK1_KLEPN</name>
<dbReference type="InterPro" id="IPR049458">
    <property type="entry name" value="EpsG-like"/>
</dbReference>
<dbReference type="EMBL" id="AB897512">
    <property type="protein sequence ID" value="BAQ02777.1"/>
    <property type="molecule type" value="Genomic_DNA"/>
</dbReference>
<proteinExistence type="predicted"/>
<dbReference type="RefSeq" id="WP_101977341.1">
    <property type="nucleotide sequence ID" value="NZ_CP034760.1"/>
</dbReference>
<reference evidence="1" key="1">
    <citation type="submission" date="2013-12" db="EMBL/GenBank/DDBJ databases">
        <authorList>
            <person name="Pan Y."/>
        </authorList>
    </citation>
    <scope>NUCLEOTIDE SEQUENCE</scope>
    <source>
        <strain evidence="1">N386</strain>
    </source>
</reference>
<protein>
    <submittedName>
        <fullName evidence="1">Uncharacterized protein</fullName>
    </submittedName>
</protein>
<dbReference type="AlphaFoldDB" id="A0A0A8JBK1"/>
<evidence type="ECO:0000313" key="1">
    <source>
        <dbReference type="EMBL" id="BAQ02777.1"/>
    </source>
</evidence>
<accession>A0A0A8JBK1</accession>
<organism evidence="1">
    <name type="scientific">Klebsiella pneumoniae</name>
    <dbReference type="NCBI Taxonomy" id="573"/>
    <lineage>
        <taxon>Bacteria</taxon>
        <taxon>Pseudomonadati</taxon>
        <taxon>Pseudomonadota</taxon>
        <taxon>Gammaproteobacteria</taxon>
        <taxon>Enterobacterales</taxon>
        <taxon>Enterobacteriaceae</taxon>
        <taxon>Klebsiella/Raoultella group</taxon>
        <taxon>Klebsiella</taxon>
        <taxon>Klebsiella pneumoniae complex</taxon>
    </lineage>
</organism>
<reference evidence="1" key="2">
    <citation type="journal article" date="2014" name="Antimicrob. Agents Chemother.">
        <title>Identification of capsular types in carbapenem-resistant Klebsiella pneumoniae strains by wzc sequencing and implications in capsule depolymerase treatment.</title>
        <authorList>
            <person name="Pan Y.-J."/>
            <person name="Lin T.-L."/>
            <person name="Lin Y.-T."/>
            <person name="Su P.-A."/>
            <person name="Chen C.-T."/>
            <person name="Hsieh P.-F."/>
            <person name="Hsu C.-R."/>
            <person name="Chen C.-C."/>
            <person name="Hsieh Y.-C."/>
            <person name="Wang J.-T."/>
        </authorList>
    </citation>
    <scope>NUCLEOTIDE SEQUENCE</scope>
    <source>
        <strain evidence="1">N386</strain>
    </source>
</reference>